<dbReference type="InterPro" id="IPR051396">
    <property type="entry name" value="Bact_Antivir_Def_Nuclease"/>
</dbReference>
<dbReference type="InterPro" id="IPR041685">
    <property type="entry name" value="AAA_GajA/Old/RecF-like"/>
</dbReference>
<evidence type="ECO:0000259" key="2">
    <source>
        <dbReference type="Pfam" id="PF20469"/>
    </source>
</evidence>
<dbReference type="Proteomes" id="UP000198817">
    <property type="component" value="Unassembled WGS sequence"/>
</dbReference>
<organism evidence="3 4">
    <name type="scientific">Eubacterium pyruvativorans</name>
    <dbReference type="NCBI Taxonomy" id="155865"/>
    <lineage>
        <taxon>Bacteria</taxon>
        <taxon>Bacillati</taxon>
        <taxon>Bacillota</taxon>
        <taxon>Clostridia</taxon>
        <taxon>Eubacteriales</taxon>
        <taxon>Eubacteriaceae</taxon>
        <taxon>Eubacterium</taxon>
    </lineage>
</organism>
<keyword evidence="3" id="KW-0378">Hydrolase</keyword>
<evidence type="ECO:0000259" key="1">
    <source>
        <dbReference type="Pfam" id="PF13175"/>
    </source>
</evidence>
<evidence type="ECO:0000313" key="3">
    <source>
        <dbReference type="EMBL" id="SFU66854.1"/>
    </source>
</evidence>
<reference evidence="3 4" key="1">
    <citation type="submission" date="2016-10" db="EMBL/GenBank/DDBJ databases">
        <authorList>
            <person name="de Groot N.N."/>
        </authorList>
    </citation>
    <scope>NUCLEOTIDE SEQUENCE [LARGE SCALE GENOMIC DNA]</scope>
    <source>
        <strain evidence="3 4">KHGC13</strain>
    </source>
</reference>
<keyword evidence="3" id="KW-0540">Nuclease</keyword>
<dbReference type="EMBL" id="FPBT01000029">
    <property type="protein sequence ID" value="SFU66854.1"/>
    <property type="molecule type" value="Genomic_DNA"/>
</dbReference>
<evidence type="ECO:0000313" key="4">
    <source>
        <dbReference type="Proteomes" id="UP000198817"/>
    </source>
</evidence>
<accession>A0A1I7I1N9</accession>
<dbReference type="InterPro" id="IPR027417">
    <property type="entry name" value="P-loop_NTPase"/>
</dbReference>
<gene>
    <name evidence="3" type="ORF">SAMN05216508_12912</name>
</gene>
<feature type="domain" description="OLD protein-like TOPRIM" evidence="2">
    <location>
        <begin position="371"/>
        <end position="436"/>
    </location>
</feature>
<dbReference type="PANTHER" id="PTHR43581">
    <property type="entry name" value="ATP/GTP PHOSPHATASE"/>
    <property type="match status" value="1"/>
</dbReference>
<dbReference type="Gene3D" id="3.40.50.300">
    <property type="entry name" value="P-loop containing nucleotide triphosphate hydrolases"/>
    <property type="match status" value="1"/>
</dbReference>
<keyword evidence="4" id="KW-1185">Reference proteome</keyword>
<feature type="domain" description="Endonuclease GajA/Old nuclease/RecF-like AAA" evidence="1">
    <location>
        <begin position="1"/>
        <end position="329"/>
    </location>
</feature>
<dbReference type="CDD" id="cd01026">
    <property type="entry name" value="TOPRIM_OLD"/>
    <property type="match status" value="1"/>
</dbReference>
<dbReference type="OrthoDB" id="9784297at2"/>
<dbReference type="Pfam" id="PF13175">
    <property type="entry name" value="AAA_15"/>
    <property type="match status" value="1"/>
</dbReference>
<protein>
    <submittedName>
        <fullName evidence="3">Putative ATP-dependent endonuclease of the OLD family</fullName>
    </submittedName>
</protein>
<dbReference type="Pfam" id="PF20469">
    <property type="entry name" value="OLD-like_TOPRIM"/>
    <property type="match status" value="1"/>
</dbReference>
<proteinExistence type="predicted"/>
<dbReference type="AlphaFoldDB" id="A0A1I7I1N9"/>
<sequence>MIKKLLVRNYKILKDLRLELNPRINIFVGDNDAGKSTLLEALSIVTTGKLHYYPFERQIKANLFSIEARNDYIKAINSGQKPEPPQIIMEAYFDKTEDQHHCGTNNELHEDCPGIRVVVEMDSAYTEVYKKMLAEKSIFDIPVELYKVTYHYFSSEEERVLFRFSSFKSVFIDATHRDYSYVINRFVSSNIEDILTNEEQVELSWEYRSNRDSFRKNEYVKKLNESVSQRNEYNNKKVSIDLTEDHIDAWKKEMNLVVEDIPFENVGFGTQNTIKSELALKNSSEKVKIILIEEPENNLSYANMARLIENISSTDEKQVFVATHSSYVANKLDLQNLFLIEKGKVVSFKSLSAEAVNYFVKLPGYDTLRVLLAEKVILVEGPTDELILQRAYNDRYGRLPIQDGVDIIAVGSLSFNHYCEIAGLINKEISVVTDNDHSISKMKKKYEKYIEEPFVSFFYEKNEELNTIEPSVLEANCVNKVPDPSFQGIVYHGSKKQMTFDELNDFMERNKSLWAMRVFEAEENIQYPEYIQNAVRQFDKN</sequence>
<name>A0A1I7I1N9_9FIRM</name>
<dbReference type="STRING" id="155865.SAMN05216515_13211"/>
<dbReference type="RefSeq" id="WP_090471953.1">
    <property type="nucleotide sequence ID" value="NZ_FOWF01000032.1"/>
</dbReference>
<dbReference type="InterPro" id="IPR034139">
    <property type="entry name" value="TOPRIM_OLD"/>
</dbReference>
<dbReference type="GO" id="GO:0004519">
    <property type="term" value="F:endonuclease activity"/>
    <property type="evidence" value="ECO:0007669"/>
    <property type="project" value="UniProtKB-KW"/>
</dbReference>
<dbReference type="PANTHER" id="PTHR43581:SF4">
    <property type="entry name" value="ATP_GTP PHOSPHATASE"/>
    <property type="match status" value="1"/>
</dbReference>
<dbReference type="SUPFAM" id="SSF52540">
    <property type="entry name" value="P-loop containing nucleoside triphosphate hydrolases"/>
    <property type="match status" value="1"/>
</dbReference>
<keyword evidence="3" id="KW-0255">Endonuclease</keyword>